<dbReference type="OrthoDB" id="3052647at2759"/>
<reference evidence="1" key="1">
    <citation type="submission" date="2020-11" db="EMBL/GenBank/DDBJ databases">
        <authorList>
            <consortium name="DOE Joint Genome Institute"/>
            <person name="Ahrendt S."/>
            <person name="Riley R."/>
            <person name="Andreopoulos W."/>
            <person name="Labutti K."/>
            <person name="Pangilinan J."/>
            <person name="Ruiz-Duenas F.J."/>
            <person name="Barrasa J.M."/>
            <person name="Sanchez-Garcia M."/>
            <person name="Camarero S."/>
            <person name="Miyauchi S."/>
            <person name="Serrano A."/>
            <person name="Linde D."/>
            <person name="Babiker R."/>
            <person name="Drula E."/>
            <person name="Ayuso-Fernandez I."/>
            <person name="Pacheco R."/>
            <person name="Padilla G."/>
            <person name="Ferreira P."/>
            <person name="Barriuso J."/>
            <person name="Kellner H."/>
            <person name="Castanera R."/>
            <person name="Alfaro M."/>
            <person name="Ramirez L."/>
            <person name="Pisabarro A.G."/>
            <person name="Kuo A."/>
            <person name="Tritt A."/>
            <person name="Lipzen A."/>
            <person name="He G."/>
            <person name="Yan M."/>
            <person name="Ng V."/>
            <person name="Cullen D."/>
            <person name="Martin F."/>
            <person name="Rosso M.-N."/>
            <person name="Henrissat B."/>
            <person name="Hibbett D."/>
            <person name="Martinez A.T."/>
            <person name="Grigoriev I.V."/>
        </authorList>
    </citation>
    <scope>NUCLEOTIDE SEQUENCE</scope>
    <source>
        <strain evidence="1">AH 40177</strain>
    </source>
</reference>
<dbReference type="Proteomes" id="UP000772434">
    <property type="component" value="Unassembled WGS sequence"/>
</dbReference>
<dbReference type="EMBL" id="JADNRY010000474">
    <property type="protein sequence ID" value="KAF9049430.1"/>
    <property type="molecule type" value="Genomic_DNA"/>
</dbReference>
<sequence length="226" mass="24568">MSTVWFVVDDTDSRLSYSGSDWSFNNSTDREDGIDAMSMNGPAFNSTLHRMTGNGSISFQFNGSGYLGVYGTIDGDVGPKLPNIECSLDGVKISTFSWPLPKGFINHKIACRSGSINQPGIFPGAHKLSINITNLDSDWYFDYITYESLVNPVRDGEILQAGNGELLNRQITVCSCLDQVGLGQQITPALQWLPPLSVILNSDVSPSMTVSDSLVELEPINMSSTL</sequence>
<protein>
    <submittedName>
        <fullName evidence="1">Uncharacterized protein</fullName>
    </submittedName>
</protein>
<organism evidence="1 2">
    <name type="scientific">Rhodocollybia butyracea</name>
    <dbReference type="NCBI Taxonomy" id="206335"/>
    <lineage>
        <taxon>Eukaryota</taxon>
        <taxon>Fungi</taxon>
        <taxon>Dikarya</taxon>
        <taxon>Basidiomycota</taxon>
        <taxon>Agaricomycotina</taxon>
        <taxon>Agaricomycetes</taxon>
        <taxon>Agaricomycetidae</taxon>
        <taxon>Agaricales</taxon>
        <taxon>Marasmiineae</taxon>
        <taxon>Omphalotaceae</taxon>
        <taxon>Rhodocollybia</taxon>
    </lineage>
</organism>
<keyword evidence="2" id="KW-1185">Reference proteome</keyword>
<name>A0A9P5P8W5_9AGAR</name>
<gene>
    <name evidence="1" type="ORF">BDP27DRAFT_1434124</name>
</gene>
<dbReference type="AlphaFoldDB" id="A0A9P5P8W5"/>
<proteinExistence type="predicted"/>
<evidence type="ECO:0000313" key="2">
    <source>
        <dbReference type="Proteomes" id="UP000772434"/>
    </source>
</evidence>
<comment type="caution">
    <text evidence="1">The sequence shown here is derived from an EMBL/GenBank/DDBJ whole genome shotgun (WGS) entry which is preliminary data.</text>
</comment>
<accession>A0A9P5P8W5</accession>
<evidence type="ECO:0000313" key="1">
    <source>
        <dbReference type="EMBL" id="KAF9049430.1"/>
    </source>
</evidence>